<feature type="transmembrane region" description="Helical" evidence="9">
    <location>
        <begin position="184"/>
        <end position="203"/>
    </location>
</feature>
<dbReference type="InterPro" id="IPR004685">
    <property type="entry name" value="Brnchd-chn_aa_trnsp_Livcs"/>
</dbReference>
<evidence type="ECO:0000256" key="1">
    <source>
        <dbReference type="ARBA" id="ARBA00004651"/>
    </source>
</evidence>
<dbReference type="PANTHER" id="PTHR30588:SF0">
    <property type="entry name" value="BRANCHED-CHAIN AMINO ACID PERMEASE BRNQ"/>
    <property type="match status" value="1"/>
</dbReference>
<evidence type="ECO:0000256" key="2">
    <source>
        <dbReference type="ARBA" id="ARBA00008540"/>
    </source>
</evidence>
<feature type="transmembrane region" description="Helical" evidence="9">
    <location>
        <begin position="78"/>
        <end position="99"/>
    </location>
</feature>
<evidence type="ECO:0000256" key="5">
    <source>
        <dbReference type="ARBA" id="ARBA00022692"/>
    </source>
</evidence>
<feature type="transmembrane region" description="Helical" evidence="9">
    <location>
        <begin position="38"/>
        <end position="58"/>
    </location>
</feature>
<feature type="transmembrane region" description="Helical" evidence="9">
    <location>
        <begin position="224"/>
        <end position="246"/>
    </location>
</feature>
<feature type="transmembrane region" description="Helical" evidence="9">
    <location>
        <begin position="333"/>
        <end position="355"/>
    </location>
</feature>
<evidence type="ECO:0000256" key="9">
    <source>
        <dbReference type="SAM" id="Phobius"/>
    </source>
</evidence>
<sequence>MNRTKQIFVLGFAIFASFFGAGNLILPPLLGFNSGPDWWMVTIGFIISATVIPLLALLGHAKLQGTMVDFGKKVSMKFGVIFSISVYVIATVLACPRTAAVTHEMAIQPYFEINSLITSTVYFSAVFVFAINRGKVMDFLGKYLTPIIVIILLIIIGIGVTGSSENMVASQYKNSFISGFLEGYQTYDAIAGLLVGGIIVVNVNNSNWDIQVSDKKSIIIRSSLIALTGLFIIYLGLIFIGAKYNFEFPSDISRPQLLSSLATITLGKYGSAFLAVLVAAACFTTAVSIVVGTADFFKELFHDSKPIYIITAAVSSVFGILIGQFDVKFIIDLAVYVLMFIYPIAISLIMLNLLPEKYAGPIVFRTVVGIAILFSIPDFLKFLIPVENLEFLYNIIPLSREGLGWIIPSILGFASANIYSSIKNNTAKNA</sequence>
<dbReference type="RefSeq" id="WP_342161445.1">
    <property type="nucleotide sequence ID" value="NZ_JBCDNA010000003.1"/>
</dbReference>
<evidence type="ECO:0000256" key="7">
    <source>
        <dbReference type="ARBA" id="ARBA00022989"/>
    </source>
</evidence>
<dbReference type="Proteomes" id="UP001474120">
    <property type="component" value="Unassembled WGS sequence"/>
</dbReference>
<evidence type="ECO:0000256" key="4">
    <source>
        <dbReference type="ARBA" id="ARBA00022475"/>
    </source>
</evidence>
<dbReference type="EMBL" id="JBCDNA010000003">
    <property type="protein sequence ID" value="MEL4457282.1"/>
    <property type="molecule type" value="Genomic_DNA"/>
</dbReference>
<evidence type="ECO:0000256" key="6">
    <source>
        <dbReference type="ARBA" id="ARBA00022970"/>
    </source>
</evidence>
<evidence type="ECO:0000313" key="10">
    <source>
        <dbReference type="EMBL" id="MEL4457282.1"/>
    </source>
</evidence>
<feature type="transmembrane region" description="Helical" evidence="9">
    <location>
        <begin position="111"/>
        <end position="131"/>
    </location>
</feature>
<feature type="transmembrane region" description="Helical" evidence="9">
    <location>
        <begin position="306"/>
        <end position="327"/>
    </location>
</feature>
<dbReference type="PANTHER" id="PTHR30588">
    <property type="entry name" value="BRANCHED-CHAIN AMINO ACID TRANSPORT SYSTEM 2 CARRIER PROTEIN"/>
    <property type="match status" value="1"/>
</dbReference>
<keyword evidence="5 9" id="KW-0812">Transmembrane</keyword>
<comment type="subcellular location">
    <subcellularLocation>
        <location evidence="1">Cell membrane</location>
        <topology evidence="1">Multi-pass membrane protein</topology>
    </subcellularLocation>
</comment>
<keyword evidence="6" id="KW-0029">Amino-acid transport</keyword>
<evidence type="ECO:0000256" key="3">
    <source>
        <dbReference type="ARBA" id="ARBA00022448"/>
    </source>
</evidence>
<dbReference type="NCBIfam" id="TIGR00796">
    <property type="entry name" value="livcs"/>
    <property type="match status" value="1"/>
</dbReference>
<keyword evidence="11" id="KW-1185">Reference proteome</keyword>
<feature type="transmembrane region" description="Helical" evidence="9">
    <location>
        <begin position="403"/>
        <end position="422"/>
    </location>
</feature>
<comment type="caution">
    <text evidence="10">The sequence shown here is derived from an EMBL/GenBank/DDBJ whole genome shotgun (WGS) entry which is preliminary data.</text>
</comment>
<feature type="transmembrane region" description="Helical" evidence="9">
    <location>
        <begin position="7"/>
        <end position="26"/>
    </location>
</feature>
<organism evidence="10 11">
    <name type="scientific">Lutimonas vermicola</name>
    <dbReference type="NCBI Taxonomy" id="414288"/>
    <lineage>
        <taxon>Bacteria</taxon>
        <taxon>Pseudomonadati</taxon>
        <taxon>Bacteroidota</taxon>
        <taxon>Flavobacteriia</taxon>
        <taxon>Flavobacteriales</taxon>
        <taxon>Flavobacteriaceae</taxon>
        <taxon>Lutimonas</taxon>
    </lineage>
</organism>
<proteinExistence type="inferred from homology"/>
<feature type="transmembrane region" description="Helical" evidence="9">
    <location>
        <begin position="143"/>
        <end position="164"/>
    </location>
</feature>
<reference evidence="10 11" key="1">
    <citation type="submission" date="2024-04" db="EMBL/GenBank/DDBJ databases">
        <title>whole genome sequencing of Lutimonas vermicola strain IMCC1616.</title>
        <authorList>
            <person name="Bae S.S."/>
        </authorList>
    </citation>
    <scope>NUCLEOTIDE SEQUENCE [LARGE SCALE GENOMIC DNA]</scope>
    <source>
        <strain evidence="10 11">IMCC1616</strain>
    </source>
</reference>
<keyword evidence="8 9" id="KW-0472">Membrane</keyword>
<dbReference type="Pfam" id="PF05525">
    <property type="entry name" value="Branch_AA_trans"/>
    <property type="match status" value="1"/>
</dbReference>
<feature type="transmembrane region" description="Helical" evidence="9">
    <location>
        <begin position="362"/>
        <end position="383"/>
    </location>
</feature>
<gene>
    <name evidence="10" type="primary">brnQ</name>
    <name evidence="10" type="ORF">AABB81_15350</name>
</gene>
<evidence type="ECO:0000313" key="11">
    <source>
        <dbReference type="Proteomes" id="UP001474120"/>
    </source>
</evidence>
<accession>A0ABU9L4B8</accession>
<keyword evidence="4" id="KW-1003">Cell membrane</keyword>
<feature type="transmembrane region" description="Helical" evidence="9">
    <location>
        <begin position="266"/>
        <end position="294"/>
    </location>
</feature>
<evidence type="ECO:0000256" key="8">
    <source>
        <dbReference type="ARBA" id="ARBA00023136"/>
    </source>
</evidence>
<comment type="similarity">
    <text evidence="2">Belongs to the branched chain amino acid transporter family.</text>
</comment>
<keyword evidence="3" id="KW-0813">Transport</keyword>
<name>A0ABU9L4B8_9FLAO</name>
<protein>
    <submittedName>
        <fullName evidence="10">Branched-chain amino acid transport system II carrier protein</fullName>
    </submittedName>
</protein>
<keyword evidence="7 9" id="KW-1133">Transmembrane helix</keyword>